<protein>
    <submittedName>
        <fullName evidence="4">GNAT family N-acetyltransferase</fullName>
    </submittedName>
</protein>
<evidence type="ECO:0000256" key="2">
    <source>
        <dbReference type="ARBA" id="ARBA00023315"/>
    </source>
</evidence>
<dbReference type="Proteomes" id="UP001151088">
    <property type="component" value="Unassembled WGS sequence"/>
</dbReference>
<dbReference type="EMBL" id="JANTHZ010000005">
    <property type="protein sequence ID" value="MCS0496021.1"/>
    <property type="molecule type" value="Genomic_DNA"/>
</dbReference>
<dbReference type="PANTHER" id="PTHR43877">
    <property type="entry name" value="AMINOALKYLPHOSPHONATE N-ACETYLTRANSFERASE-RELATED-RELATED"/>
    <property type="match status" value="1"/>
</dbReference>
<evidence type="ECO:0000313" key="4">
    <source>
        <dbReference type="EMBL" id="MCS0496021.1"/>
    </source>
</evidence>
<comment type="caution">
    <text evidence="4">The sequence shown here is derived from an EMBL/GenBank/DDBJ whole genome shotgun (WGS) entry which is preliminary data.</text>
</comment>
<keyword evidence="5" id="KW-1185">Reference proteome</keyword>
<dbReference type="SUPFAM" id="SSF55729">
    <property type="entry name" value="Acyl-CoA N-acyltransferases (Nat)"/>
    <property type="match status" value="1"/>
</dbReference>
<sequence>MPMPPDIRLATARPDDAEAILAVHRAAIRGTAADFYPPEIIEAWAPLPIRHAHVEALALRIENGIEEAVVARARGVGIVGFGSFVPDRRELRAVYVHPDYGRKGIGAAMLAALERRARRYGLRELVMDASLNAEAFYRSHGFAVERTGEHVLGGGLRMACIRMRKPLGGH</sequence>
<dbReference type="InterPro" id="IPR000182">
    <property type="entry name" value="GNAT_dom"/>
</dbReference>
<dbReference type="InterPro" id="IPR050832">
    <property type="entry name" value="Bact_Acetyltransf"/>
</dbReference>
<accession>A0A9X2PFJ0</accession>
<name>A0A9X2PFJ0_9HYPH</name>
<evidence type="ECO:0000313" key="5">
    <source>
        <dbReference type="Proteomes" id="UP001151088"/>
    </source>
</evidence>
<dbReference type="PROSITE" id="PS51186">
    <property type="entry name" value="GNAT"/>
    <property type="match status" value="1"/>
</dbReference>
<gene>
    <name evidence="4" type="ORF">NVS89_13015</name>
</gene>
<feature type="domain" description="N-acetyltransferase" evidence="3">
    <location>
        <begin position="7"/>
        <end position="168"/>
    </location>
</feature>
<dbReference type="Pfam" id="PF13673">
    <property type="entry name" value="Acetyltransf_10"/>
    <property type="match status" value="1"/>
</dbReference>
<keyword evidence="1" id="KW-0808">Transferase</keyword>
<evidence type="ECO:0000256" key="1">
    <source>
        <dbReference type="ARBA" id="ARBA00022679"/>
    </source>
</evidence>
<proteinExistence type="predicted"/>
<dbReference type="RefSeq" id="WP_258733183.1">
    <property type="nucleotide sequence ID" value="NZ_JANTHZ010000005.1"/>
</dbReference>
<dbReference type="PANTHER" id="PTHR43877:SF1">
    <property type="entry name" value="ACETYLTRANSFERASE"/>
    <property type="match status" value="1"/>
</dbReference>
<evidence type="ECO:0000259" key="3">
    <source>
        <dbReference type="PROSITE" id="PS51186"/>
    </source>
</evidence>
<dbReference type="CDD" id="cd04301">
    <property type="entry name" value="NAT_SF"/>
    <property type="match status" value="1"/>
</dbReference>
<dbReference type="Gene3D" id="3.40.630.30">
    <property type="match status" value="1"/>
</dbReference>
<organism evidence="4 5">
    <name type="scientific">Ancylobacter mangrovi</name>
    <dbReference type="NCBI Taxonomy" id="2972472"/>
    <lineage>
        <taxon>Bacteria</taxon>
        <taxon>Pseudomonadati</taxon>
        <taxon>Pseudomonadota</taxon>
        <taxon>Alphaproteobacteria</taxon>
        <taxon>Hyphomicrobiales</taxon>
        <taxon>Xanthobacteraceae</taxon>
        <taxon>Ancylobacter</taxon>
    </lineage>
</organism>
<dbReference type="InterPro" id="IPR016181">
    <property type="entry name" value="Acyl_CoA_acyltransferase"/>
</dbReference>
<dbReference type="AlphaFoldDB" id="A0A9X2PFJ0"/>
<keyword evidence="2" id="KW-0012">Acyltransferase</keyword>
<dbReference type="GO" id="GO:0016747">
    <property type="term" value="F:acyltransferase activity, transferring groups other than amino-acyl groups"/>
    <property type="evidence" value="ECO:0007669"/>
    <property type="project" value="InterPro"/>
</dbReference>
<reference evidence="4" key="1">
    <citation type="submission" date="2022-08" db="EMBL/GenBank/DDBJ databases">
        <authorList>
            <person name="Li F."/>
        </authorList>
    </citation>
    <scope>NUCLEOTIDE SEQUENCE</scope>
    <source>
        <strain evidence="4">MQZ15Z-1</strain>
    </source>
</reference>